<proteinExistence type="predicted"/>
<protein>
    <submittedName>
        <fullName evidence="1">Uncharacterized protein</fullName>
    </submittedName>
</protein>
<dbReference type="AlphaFoldDB" id="A0A2A6CU53"/>
<reference evidence="1" key="2">
    <citation type="submission" date="2022-06" db="UniProtKB">
        <authorList>
            <consortium name="EnsemblMetazoa"/>
        </authorList>
    </citation>
    <scope>IDENTIFICATION</scope>
    <source>
        <strain evidence="1">PS312</strain>
    </source>
</reference>
<name>A0A2A6CU53_PRIPA</name>
<dbReference type="Proteomes" id="UP000005239">
    <property type="component" value="Unassembled WGS sequence"/>
</dbReference>
<reference evidence="2" key="1">
    <citation type="journal article" date="2008" name="Nat. Genet.">
        <title>The Pristionchus pacificus genome provides a unique perspective on nematode lifestyle and parasitism.</title>
        <authorList>
            <person name="Dieterich C."/>
            <person name="Clifton S.W."/>
            <person name="Schuster L.N."/>
            <person name="Chinwalla A."/>
            <person name="Delehaunty K."/>
            <person name="Dinkelacker I."/>
            <person name="Fulton L."/>
            <person name="Fulton R."/>
            <person name="Godfrey J."/>
            <person name="Minx P."/>
            <person name="Mitreva M."/>
            <person name="Roeseler W."/>
            <person name="Tian H."/>
            <person name="Witte H."/>
            <person name="Yang S.P."/>
            <person name="Wilson R.K."/>
            <person name="Sommer R.J."/>
        </authorList>
    </citation>
    <scope>NUCLEOTIDE SEQUENCE [LARGE SCALE GENOMIC DNA]</scope>
    <source>
        <strain evidence="2">PS312</strain>
    </source>
</reference>
<accession>A0A8R1YWK1</accession>
<sequence length="113" mass="13501">MTKYNKLVHEHDNKLRMARIDVKLNAFKNFQRYLQIRLTAGVPISNFYHMEPHLRTKLDAIRWNGQSTSLDRVIRPQTYLNLLIASQTYTNEDVQCLRDKYERAEYKEASLLE</sequence>
<evidence type="ECO:0000313" key="1">
    <source>
        <dbReference type="EnsemblMetazoa" id="PPA40219.1"/>
    </source>
</evidence>
<evidence type="ECO:0000313" key="2">
    <source>
        <dbReference type="Proteomes" id="UP000005239"/>
    </source>
</evidence>
<organism evidence="1 2">
    <name type="scientific">Pristionchus pacificus</name>
    <name type="common">Parasitic nematode worm</name>
    <dbReference type="NCBI Taxonomy" id="54126"/>
    <lineage>
        <taxon>Eukaryota</taxon>
        <taxon>Metazoa</taxon>
        <taxon>Ecdysozoa</taxon>
        <taxon>Nematoda</taxon>
        <taxon>Chromadorea</taxon>
        <taxon>Rhabditida</taxon>
        <taxon>Rhabditina</taxon>
        <taxon>Diplogasteromorpha</taxon>
        <taxon>Diplogasteroidea</taxon>
        <taxon>Neodiplogasteridae</taxon>
        <taxon>Pristionchus</taxon>
    </lineage>
</organism>
<gene>
    <name evidence="1" type="primary">WBGene00278588</name>
</gene>
<accession>A0A2A6CU53</accession>
<dbReference type="EnsemblMetazoa" id="PPA40219.1">
    <property type="protein sequence ID" value="PPA40219.1"/>
    <property type="gene ID" value="WBGene00278588"/>
</dbReference>
<keyword evidence="2" id="KW-1185">Reference proteome</keyword>